<dbReference type="Proteomes" id="UP000009144">
    <property type="component" value="Chromosome"/>
</dbReference>
<feature type="transmembrane region" description="Helical" evidence="1">
    <location>
        <begin position="12"/>
        <end position="34"/>
    </location>
</feature>
<dbReference type="PATRIC" id="fig|754476.3.peg.1703"/>
<name>I1XJH7_METNJ</name>
<keyword evidence="1" id="KW-1133">Transmembrane helix</keyword>
<evidence type="ECO:0000256" key="1">
    <source>
        <dbReference type="SAM" id="Phobius"/>
    </source>
</evidence>
<gene>
    <name evidence="2" type="ordered locus">Q7A_1724</name>
</gene>
<accession>I1XJH7</accession>
<evidence type="ECO:0000313" key="3">
    <source>
        <dbReference type="Proteomes" id="UP000009144"/>
    </source>
</evidence>
<proteinExistence type="predicted"/>
<keyword evidence="3" id="KW-1185">Reference proteome</keyword>
<organism evidence="2 3">
    <name type="scientific">Methylophaga nitratireducenticrescens</name>
    <dbReference type="NCBI Taxonomy" id="754476"/>
    <lineage>
        <taxon>Bacteria</taxon>
        <taxon>Pseudomonadati</taxon>
        <taxon>Pseudomonadota</taxon>
        <taxon>Gammaproteobacteria</taxon>
        <taxon>Thiotrichales</taxon>
        <taxon>Piscirickettsiaceae</taxon>
        <taxon>Methylophaga</taxon>
    </lineage>
</organism>
<sequence length="45" mass="5229">MISLIFLITNMQAITAVFIFLAWVMLWLVLFPYLGALKSSRDKRP</sequence>
<keyword evidence="1" id="KW-0812">Transmembrane</keyword>
<reference evidence="2 3" key="2">
    <citation type="journal article" date="2013" name="Int. J. Syst. Evol. Microbiol.">
        <title>Methylophaga nitratireducenticrescens sp. nov. and Methylophaga frappieri sp. nov., isolated from the biofilm of the methanol-fed denitrification system treating the seawater at the Montreal Biodome.</title>
        <authorList>
            <person name="Villeneuve C."/>
            <person name="Martineau C."/>
            <person name="Mauffrey F."/>
            <person name="Villemur R."/>
        </authorList>
    </citation>
    <scope>NUCLEOTIDE SEQUENCE [LARGE SCALE GENOMIC DNA]</scope>
    <source>
        <strain evidence="2 3">JAM1</strain>
    </source>
</reference>
<protein>
    <submittedName>
        <fullName evidence="2">Uncharacterized protein</fullName>
    </submittedName>
</protein>
<dbReference type="AlphaFoldDB" id="I1XJH7"/>
<keyword evidence="1" id="KW-0472">Membrane</keyword>
<dbReference type="HOGENOM" id="CLU_3201923_0_0_6"/>
<dbReference type="EMBL" id="CP003390">
    <property type="protein sequence ID" value="AFI84546.1"/>
    <property type="molecule type" value="Genomic_DNA"/>
</dbReference>
<reference evidence="2 3" key="1">
    <citation type="journal article" date="2012" name="J. Bacteriol.">
        <title>Complete genome sequences of Methylophaga sp. strain JAM1 and Methylophaga sp. strain JAM7.</title>
        <authorList>
            <person name="Villeneuve C."/>
            <person name="Martineau C."/>
            <person name="Mauffrey F."/>
            <person name="Villemur R."/>
        </authorList>
    </citation>
    <scope>NUCLEOTIDE SEQUENCE [LARGE SCALE GENOMIC DNA]</scope>
    <source>
        <strain evidence="2 3">JAM1</strain>
    </source>
</reference>
<dbReference type="STRING" id="754476.Q7A_1724"/>
<evidence type="ECO:0000313" key="2">
    <source>
        <dbReference type="EMBL" id="AFI84546.1"/>
    </source>
</evidence>